<name>A0A9W7MX43_HIBTR</name>
<accession>A0A9W7MX43</accession>
<evidence type="ECO:0000313" key="2">
    <source>
        <dbReference type="EMBL" id="GMJ16105.1"/>
    </source>
</evidence>
<dbReference type="EMBL" id="BSYR01000101">
    <property type="protein sequence ID" value="GMJ16105.1"/>
    <property type="molecule type" value="Genomic_DNA"/>
</dbReference>
<proteinExistence type="predicted"/>
<reference evidence="2" key="1">
    <citation type="submission" date="2023-05" db="EMBL/GenBank/DDBJ databases">
        <title>Genome and transcriptome analyses reveal genes involved in the formation of fine ridges on petal epidermal cells in Hibiscus trionum.</title>
        <authorList>
            <person name="Koshimizu S."/>
            <person name="Masuda S."/>
            <person name="Ishii T."/>
            <person name="Shirasu K."/>
            <person name="Hoshino A."/>
            <person name="Arita M."/>
        </authorList>
    </citation>
    <scope>NUCLEOTIDE SEQUENCE</scope>
    <source>
        <strain evidence="2">Hamamatsu line</strain>
    </source>
</reference>
<dbReference type="AlphaFoldDB" id="A0A9W7MX43"/>
<evidence type="ECO:0000313" key="3">
    <source>
        <dbReference type="Proteomes" id="UP001165190"/>
    </source>
</evidence>
<dbReference type="OrthoDB" id="1571327at2759"/>
<dbReference type="InterPro" id="IPR008889">
    <property type="entry name" value="VQ"/>
</dbReference>
<feature type="domain" description="VQ" evidence="1">
    <location>
        <begin position="31"/>
        <end position="50"/>
    </location>
</feature>
<dbReference type="Proteomes" id="UP001165190">
    <property type="component" value="Unassembled WGS sequence"/>
</dbReference>
<sequence>MGKKVIHQLASTRTSKNVDVQLHSVNKVLRPKVYITHSSSFKQLVQELTGYRDQTVPVPDDVAQVVPAIGTEDQEEMFPDLTSTLFTNSSSFELLDEQAFQWNDMNQIAELLQTDDRGMFDEMSDLSTSDGQTDWLACRNLESWLFDADPYCGGRNEQEVSMFDYELLSGLI</sequence>
<evidence type="ECO:0000259" key="1">
    <source>
        <dbReference type="Pfam" id="PF05678"/>
    </source>
</evidence>
<dbReference type="Pfam" id="PF05678">
    <property type="entry name" value="VQ"/>
    <property type="match status" value="1"/>
</dbReference>
<comment type="caution">
    <text evidence="2">The sequence shown here is derived from an EMBL/GenBank/DDBJ whole genome shotgun (WGS) entry which is preliminary data.</text>
</comment>
<protein>
    <recommendedName>
        <fullName evidence="1">VQ domain-containing protein</fullName>
    </recommendedName>
</protein>
<organism evidence="2 3">
    <name type="scientific">Hibiscus trionum</name>
    <name type="common">Flower of an hour</name>
    <dbReference type="NCBI Taxonomy" id="183268"/>
    <lineage>
        <taxon>Eukaryota</taxon>
        <taxon>Viridiplantae</taxon>
        <taxon>Streptophyta</taxon>
        <taxon>Embryophyta</taxon>
        <taxon>Tracheophyta</taxon>
        <taxon>Spermatophyta</taxon>
        <taxon>Magnoliopsida</taxon>
        <taxon>eudicotyledons</taxon>
        <taxon>Gunneridae</taxon>
        <taxon>Pentapetalae</taxon>
        <taxon>rosids</taxon>
        <taxon>malvids</taxon>
        <taxon>Malvales</taxon>
        <taxon>Malvaceae</taxon>
        <taxon>Malvoideae</taxon>
        <taxon>Hibiscus</taxon>
    </lineage>
</organism>
<keyword evidence="3" id="KW-1185">Reference proteome</keyword>
<gene>
    <name evidence="2" type="ORF">HRI_005279700</name>
</gene>